<keyword evidence="6" id="KW-1185">Reference proteome</keyword>
<dbReference type="SUPFAM" id="SSF54897">
    <property type="entry name" value="Protease propeptides/inhibitors"/>
    <property type="match status" value="1"/>
</dbReference>
<dbReference type="RefSeq" id="WP_263998953.1">
    <property type="nucleotide sequence ID" value="NZ_JACKVK010000013.1"/>
</dbReference>
<dbReference type="GO" id="GO:0004252">
    <property type="term" value="F:serine-type endopeptidase activity"/>
    <property type="evidence" value="ECO:0007669"/>
    <property type="project" value="InterPro"/>
</dbReference>
<dbReference type="InterPro" id="IPR050819">
    <property type="entry name" value="Tripeptidyl-peptidase_I"/>
</dbReference>
<dbReference type="EMBL" id="JACKVK010000013">
    <property type="protein sequence ID" value="MCV7423976.1"/>
    <property type="molecule type" value="Genomic_DNA"/>
</dbReference>
<sequence length="541" mass="57313">MFDRRIAARVAGCSLTMSLIAGVTVLISDHRSEPPARPAVTIAGPYANLLASSDDLGPSRLDHAQLTVGLRESTRPDPLLHWAATKGLDVRWQSGEDWAIVEGAPHVVADAFDVPVHDYRGKQGQVFYASPQQPEVPAAVRTTVTDLGRILGFTPHREARPDFIPLDVPSQGLTPTALLTAYNANPLTEAGFTGKGQTIVFFAFSGYDQGDLDDFASMSGLPPLKPILVGGQPSESRAETVMDLEVAHAIAPDARMVVVNARPTLEGGRTYERIAEMFDATNQQFPGAVWSLSIGWGCDALITATDLKPVQSALERAHRNSTSAFDASGDTGGLECKGGPNWSSAPGPDDVGLDAISSLPGMTSVGGTTLSTDENGQWLAEQAWIDSPLSQGTSGGVSKLFPRPAWQRRLTVERDSGKKQRRLTPDVSALADPFTGVRIRFDQQDLVGAGTSQAAPVWAGLTALMNQYLLANGGQRLGDLNPLLYRVAAGAREAGFRDVMLGGSAVDVAAPGYDLATGLGSPNVAQLARDFLAIQKGMAPR</sequence>
<dbReference type="GO" id="GO:0006508">
    <property type="term" value="P:proteolysis"/>
    <property type="evidence" value="ECO:0007669"/>
    <property type="project" value="UniProtKB-KW"/>
</dbReference>
<dbReference type="PANTHER" id="PTHR14218">
    <property type="entry name" value="PROTEASE S8 TRIPEPTIDYL PEPTIDASE I CLN2"/>
    <property type="match status" value="1"/>
</dbReference>
<evidence type="ECO:0000256" key="1">
    <source>
        <dbReference type="ARBA" id="ARBA00022670"/>
    </source>
</evidence>
<dbReference type="Proteomes" id="UP001141629">
    <property type="component" value="Unassembled WGS sequence"/>
</dbReference>
<protein>
    <submittedName>
        <fullName evidence="5">Peptidase S53</fullName>
    </submittedName>
</protein>
<keyword evidence="3" id="KW-0720">Serine protease</keyword>
<dbReference type="PANTHER" id="PTHR14218:SF15">
    <property type="entry name" value="TRIPEPTIDYL-PEPTIDASE 1"/>
    <property type="match status" value="1"/>
</dbReference>
<keyword evidence="2" id="KW-0378">Hydrolase</keyword>
<dbReference type="Gene3D" id="3.40.50.200">
    <property type="entry name" value="Peptidase S8/S53 domain"/>
    <property type="match status" value="1"/>
</dbReference>
<evidence type="ECO:0000259" key="4">
    <source>
        <dbReference type="PROSITE" id="PS51695"/>
    </source>
</evidence>
<dbReference type="InterPro" id="IPR036852">
    <property type="entry name" value="Peptidase_S8/S53_dom_sf"/>
</dbReference>
<evidence type="ECO:0000256" key="2">
    <source>
        <dbReference type="ARBA" id="ARBA00022801"/>
    </source>
</evidence>
<dbReference type="SUPFAM" id="SSF52743">
    <property type="entry name" value="Subtilisin-like"/>
    <property type="match status" value="1"/>
</dbReference>
<evidence type="ECO:0000313" key="5">
    <source>
        <dbReference type="EMBL" id="MCV7423976.1"/>
    </source>
</evidence>
<organism evidence="5 6">
    <name type="scientific">Mycobacterium yunnanensis</name>
    <dbReference type="NCBI Taxonomy" id="368477"/>
    <lineage>
        <taxon>Bacteria</taxon>
        <taxon>Bacillati</taxon>
        <taxon>Actinomycetota</taxon>
        <taxon>Actinomycetes</taxon>
        <taxon>Mycobacteriales</taxon>
        <taxon>Mycobacteriaceae</taxon>
        <taxon>Mycobacterium</taxon>
    </lineage>
</organism>
<dbReference type="InterPro" id="IPR030400">
    <property type="entry name" value="Sedolisin_dom"/>
</dbReference>
<dbReference type="CDD" id="cd04056">
    <property type="entry name" value="Peptidases_S53"/>
    <property type="match status" value="1"/>
</dbReference>
<evidence type="ECO:0000256" key="3">
    <source>
        <dbReference type="ARBA" id="ARBA00022825"/>
    </source>
</evidence>
<dbReference type="PROSITE" id="PS51695">
    <property type="entry name" value="SEDOLISIN"/>
    <property type="match status" value="1"/>
</dbReference>
<dbReference type="AlphaFoldDB" id="A0A9X2Z826"/>
<reference evidence="5" key="1">
    <citation type="submission" date="2020-07" db="EMBL/GenBank/DDBJ databases">
        <authorList>
            <person name="Pettersson B.M.F."/>
            <person name="Behra P.R.K."/>
            <person name="Ramesh M."/>
            <person name="Das S."/>
            <person name="Dasgupta S."/>
            <person name="Kirsebom L.A."/>
        </authorList>
    </citation>
    <scope>NUCLEOTIDE SEQUENCE</scope>
    <source>
        <strain evidence="5">DSM 44838</strain>
    </source>
</reference>
<accession>A0A9X2Z826</accession>
<name>A0A9X2Z826_9MYCO</name>
<evidence type="ECO:0000313" key="6">
    <source>
        <dbReference type="Proteomes" id="UP001141629"/>
    </source>
</evidence>
<dbReference type="PROSITE" id="PS00138">
    <property type="entry name" value="SUBTILASE_SER"/>
    <property type="match status" value="1"/>
</dbReference>
<dbReference type="InterPro" id="IPR023828">
    <property type="entry name" value="Peptidase_S8_Ser-AS"/>
</dbReference>
<gene>
    <name evidence="5" type="ORF">H7K45_25820</name>
</gene>
<comment type="caution">
    <text evidence="5">The sequence shown here is derived from an EMBL/GenBank/DDBJ whole genome shotgun (WGS) entry which is preliminary data.</text>
</comment>
<dbReference type="GO" id="GO:0008240">
    <property type="term" value="F:tripeptidyl-peptidase activity"/>
    <property type="evidence" value="ECO:0007669"/>
    <property type="project" value="TreeGrafter"/>
</dbReference>
<reference evidence="5" key="2">
    <citation type="journal article" date="2022" name="BMC Genomics">
        <title>Comparative genome analysis of mycobacteria focusing on tRNA and non-coding RNA.</title>
        <authorList>
            <person name="Behra P.R.K."/>
            <person name="Pettersson B.M.F."/>
            <person name="Ramesh M."/>
            <person name="Das S."/>
            <person name="Dasgupta S."/>
            <person name="Kirsebom L.A."/>
        </authorList>
    </citation>
    <scope>NUCLEOTIDE SEQUENCE</scope>
    <source>
        <strain evidence="5">DSM 44838</strain>
    </source>
</reference>
<keyword evidence="1" id="KW-0645">Protease</keyword>
<proteinExistence type="predicted"/>
<feature type="domain" description="Peptidase S53" evidence="4">
    <location>
        <begin position="172"/>
        <end position="534"/>
    </location>
</feature>